<dbReference type="EMBL" id="BLAL01000047">
    <property type="protein sequence ID" value="GES80170.1"/>
    <property type="molecule type" value="Genomic_DNA"/>
</dbReference>
<evidence type="ECO:0000313" key="2">
    <source>
        <dbReference type="Proteomes" id="UP000615446"/>
    </source>
</evidence>
<protein>
    <submittedName>
        <fullName evidence="1">Uncharacterized protein</fullName>
    </submittedName>
</protein>
<gene>
    <name evidence="1" type="ORF">RCL2_000746300</name>
</gene>
<organism evidence="1 2">
    <name type="scientific">Rhizophagus clarus</name>
    <dbReference type="NCBI Taxonomy" id="94130"/>
    <lineage>
        <taxon>Eukaryota</taxon>
        <taxon>Fungi</taxon>
        <taxon>Fungi incertae sedis</taxon>
        <taxon>Mucoromycota</taxon>
        <taxon>Glomeromycotina</taxon>
        <taxon>Glomeromycetes</taxon>
        <taxon>Glomerales</taxon>
        <taxon>Glomeraceae</taxon>
        <taxon>Rhizophagus</taxon>
    </lineage>
</organism>
<dbReference type="AlphaFoldDB" id="A0A8H3L569"/>
<name>A0A8H3L569_9GLOM</name>
<sequence>MFYTPIEPYLRHTSQSHKTTFKRSSSDYTLYNNHESKISAEITSKDDDDFKIGVNSKIEAKARGMIESDINDATAKLKQIIQVYLKTKKIINPKSRDKNVIFKLLSTTVESELEIDKNMLLTLLSGYYSVKCSD</sequence>
<accession>A0A8H3L569</accession>
<dbReference type="OrthoDB" id="2333662at2759"/>
<dbReference type="Proteomes" id="UP000615446">
    <property type="component" value="Unassembled WGS sequence"/>
</dbReference>
<evidence type="ECO:0000313" key="1">
    <source>
        <dbReference type="EMBL" id="GES80170.1"/>
    </source>
</evidence>
<reference evidence="1" key="1">
    <citation type="submission" date="2019-10" db="EMBL/GenBank/DDBJ databases">
        <title>Conservation and host-specific expression of non-tandemly repeated heterogenous ribosome RNA gene in arbuscular mycorrhizal fungi.</title>
        <authorList>
            <person name="Maeda T."/>
            <person name="Kobayashi Y."/>
            <person name="Nakagawa T."/>
            <person name="Ezawa T."/>
            <person name="Yamaguchi K."/>
            <person name="Bino T."/>
            <person name="Nishimoto Y."/>
            <person name="Shigenobu S."/>
            <person name="Kawaguchi M."/>
        </authorList>
    </citation>
    <scope>NUCLEOTIDE SEQUENCE</scope>
    <source>
        <strain evidence="1">HR1</strain>
    </source>
</reference>
<proteinExistence type="predicted"/>
<comment type="caution">
    <text evidence="1">The sequence shown here is derived from an EMBL/GenBank/DDBJ whole genome shotgun (WGS) entry which is preliminary data.</text>
</comment>